<dbReference type="InterPro" id="IPR040492">
    <property type="entry name" value="GlfT2_N"/>
</dbReference>
<comment type="similarity">
    <text evidence="2">Belongs to the glycosyltransferase 2 family.</text>
</comment>
<feature type="domain" description="Galactofuranosyltransferase-2 C-terminal" evidence="7">
    <location>
        <begin position="540"/>
        <end position="727"/>
    </location>
</feature>
<name>A0A087E7J5_9BIFI</name>
<dbReference type="GO" id="GO:0016757">
    <property type="term" value="F:glycosyltransferase activity"/>
    <property type="evidence" value="ECO:0007669"/>
    <property type="project" value="UniProtKB-KW"/>
</dbReference>
<dbReference type="Pfam" id="PF17994">
    <property type="entry name" value="Glft2_N"/>
    <property type="match status" value="1"/>
</dbReference>
<evidence type="ECO:0000256" key="5">
    <source>
        <dbReference type="SAM" id="MobiDB-lite"/>
    </source>
</evidence>
<dbReference type="PANTHER" id="PTHR43179:SF12">
    <property type="entry name" value="GALACTOFURANOSYLTRANSFERASE GLFT2"/>
    <property type="match status" value="1"/>
</dbReference>
<dbReference type="Pfam" id="PF19320">
    <property type="entry name" value="GlfT2_domain3"/>
    <property type="match status" value="1"/>
</dbReference>
<feature type="domain" description="Galactofuranosyltransferase GlfT2 N-terminal" evidence="6">
    <location>
        <begin position="89"/>
        <end position="242"/>
    </location>
</feature>
<comment type="pathway">
    <text evidence="1">Cell wall biogenesis; cell wall polysaccharide biosynthesis.</text>
</comment>
<sequence>MKTMHTTYQPGTETETQAWEAVNRVVFPLSDQDLVLPLYAIEWTRPHLTDDVFNPRLDMESMQFGSMNGKAVRHLLNESIERHADTAASDVFTVDSRHAMTVLSGRHVSLCTFFNAFPASYWKRWTNISSVRFSAKVHGKGEIALYKSSGRGLFSALDTIRVDTTRDDAAAAGALSGNAAPDDAAPGSAAQAGFSDDANPAGFETVETVLPMSGLIDGGYFWFDAKASNDSTLQFEDAQWSVPRRENMAASGGSSDTGTAKSTGSANTTLSIAITTFNRAKYCLRQLQTIAHEPALVARLDTIYCTDQGTDLVRDLPGFEQTAQELGSQLTYLRQTNMGGSAGFSRGMYETLKAGTSSYTLLLDDDAISEPEAILRAVQFADYAKQPTIVGGGMLHLDNRTVLYTQGERFDAASVWMKPSQGLDYNHDFARFPLRDSPERHRRIDSDFNGWWMCLIPTAIMKEIGLSMPFFIKFDDTEYALRAAEHGYRTVCLPGVAVWHQAWHDKDPSRTWEWYFFQRNRWICGLLHCPKPSRRLAYEMLYSDINVGLKLVYSALHLQHMGLRDILRGPQYILDSMPGKMAEVRQERQSFDDTTLIADVDELPAPAREFTILGTPTTSKAIKKSGLKAIVKALTSRGSGVKDVRPDVAVPADQAIWRSFVGVNSALVTSPDGSTAAWCKRDSALFRRQLREGLRMSRTLLKHWDQLSREYREADIASVDAWGKVFKEQTITD</sequence>
<dbReference type="AlphaFoldDB" id="A0A087E7J5"/>
<feature type="compositionally biased region" description="Polar residues" evidence="5">
    <location>
        <begin position="252"/>
        <end position="264"/>
    </location>
</feature>
<evidence type="ECO:0000256" key="2">
    <source>
        <dbReference type="ARBA" id="ARBA00006739"/>
    </source>
</evidence>
<protein>
    <submittedName>
        <fullName evidence="8">Glycosyl transferase family 2</fullName>
    </submittedName>
</protein>
<dbReference type="InterPro" id="IPR029044">
    <property type="entry name" value="Nucleotide-diphossugar_trans"/>
</dbReference>
<dbReference type="EMBL" id="JGZR01000006">
    <property type="protein sequence ID" value="KFJ03746.1"/>
    <property type="molecule type" value="Genomic_DNA"/>
</dbReference>
<organism evidence="8 9">
    <name type="scientific">Bifidobacterium subtile</name>
    <dbReference type="NCBI Taxonomy" id="77635"/>
    <lineage>
        <taxon>Bacteria</taxon>
        <taxon>Bacillati</taxon>
        <taxon>Actinomycetota</taxon>
        <taxon>Actinomycetes</taxon>
        <taxon>Bifidobacteriales</taxon>
        <taxon>Bifidobacteriaceae</taxon>
        <taxon>Bifidobacterium</taxon>
    </lineage>
</organism>
<dbReference type="eggNOG" id="COG1216">
    <property type="taxonomic scope" value="Bacteria"/>
</dbReference>
<dbReference type="SUPFAM" id="SSF53448">
    <property type="entry name" value="Nucleotide-diphospho-sugar transferases"/>
    <property type="match status" value="1"/>
</dbReference>
<dbReference type="Gene3D" id="3.90.550.60">
    <property type="match status" value="1"/>
</dbReference>
<evidence type="ECO:0000256" key="3">
    <source>
        <dbReference type="ARBA" id="ARBA00022676"/>
    </source>
</evidence>
<evidence type="ECO:0000313" key="9">
    <source>
        <dbReference type="Proteomes" id="UP000029055"/>
    </source>
</evidence>
<keyword evidence="4 8" id="KW-0808">Transferase</keyword>
<reference evidence="8 9" key="1">
    <citation type="submission" date="2014-03" db="EMBL/GenBank/DDBJ databases">
        <title>Genomics of Bifidobacteria.</title>
        <authorList>
            <person name="Ventura M."/>
            <person name="Milani C."/>
            <person name="Lugli G.A."/>
        </authorList>
    </citation>
    <scope>NUCLEOTIDE SEQUENCE [LARGE SCALE GENOMIC DNA]</scope>
    <source>
        <strain evidence="8 9">LMG 11597</strain>
    </source>
</reference>
<evidence type="ECO:0000313" key="8">
    <source>
        <dbReference type="EMBL" id="KFJ03746.1"/>
    </source>
</evidence>
<dbReference type="Pfam" id="PF13641">
    <property type="entry name" value="Glyco_tranf_2_3"/>
    <property type="match status" value="1"/>
</dbReference>
<evidence type="ECO:0000259" key="7">
    <source>
        <dbReference type="Pfam" id="PF19320"/>
    </source>
</evidence>
<comment type="caution">
    <text evidence="8">The sequence shown here is derived from an EMBL/GenBank/DDBJ whole genome shotgun (WGS) entry which is preliminary data.</text>
</comment>
<dbReference type="InterPro" id="IPR045699">
    <property type="entry name" value="GlfT2_C"/>
</dbReference>
<keyword evidence="9" id="KW-1185">Reference proteome</keyword>
<accession>A0A087E7J5</accession>
<dbReference type="STRING" id="77635.BISU_0223"/>
<evidence type="ECO:0000259" key="6">
    <source>
        <dbReference type="Pfam" id="PF17994"/>
    </source>
</evidence>
<keyword evidence="3" id="KW-0328">Glycosyltransferase</keyword>
<gene>
    <name evidence="8" type="ORF">BISU_0223</name>
</gene>
<evidence type="ECO:0000256" key="1">
    <source>
        <dbReference type="ARBA" id="ARBA00004776"/>
    </source>
</evidence>
<dbReference type="Proteomes" id="UP000029055">
    <property type="component" value="Unassembled WGS sequence"/>
</dbReference>
<evidence type="ECO:0000256" key="4">
    <source>
        <dbReference type="ARBA" id="ARBA00022679"/>
    </source>
</evidence>
<proteinExistence type="inferred from homology"/>
<dbReference type="PANTHER" id="PTHR43179">
    <property type="entry name" value="RHAMNOSYLTRANSFERASE WBBL"/>
    <property type="match status" value="1"/>
</dbReference>
<feature type="region of interest" description="Disordered" evidence="5">
    <location>
        <begin position="245"/>
        <end position="264"/>
    </location>
</feature>